<evidence type="ECO:0000313" key="3">
    <source>
        <dbReference type="Proteomes" id="UP000324800"/>
    </source>
</evidence>
<dbReference type="EMBL" id="SNRW01004835">
    <property type="protein sequence ID" value="KAA6386374.1"/>
    <property type="molecule type" value="Genomic_DNA"/>
</dbReference>
<name>A0A5J4VUJ6_9EUKA</name>
<dbReference type="SUPFAM" id="SSF56349">
    <property type="entry name" value="DNA breaking-rejoining enzymes"/>
    <property type="match status" value="1"/>
</dbReference>
<protein>
    <recommendedName>
        <fullName evidence="4">Tyr recombinase domain-containing protein</fullName>
    </recommendedName>
</protein>
<keyword evidence="1" id="KW-0233">DNA recombination</keyword>
<dbReference type="InterPro" id="IPR013762">
    <property type="entry name" value="Integrase-like_cat_sf"/>
</dbReference>
<dbReference type="GO" id="GO:0003677">
    <property type="term" value="F:DNA binding"/>
    <property type="evidence" value="ECO:0007669"/>
    <property type="project" value="InterPro"/>
</dbReference>
<comment type="caution">
    <text evidence="2">The sequence shown here is derived from an EMBL/GenBank/DDBJ whole genome shotgun (WGS) entry which is preliminary data.</text>
</comment>
<evidence type="ECO:0000256" key="1">
    <source>
        <dbReference type="ARBA" id="ARBA00023172"/>
    </source>
</evidence>
<proteinExistence type="predicted"/>
<dbReference type="GO" id="GO:0006310">
    <property type="term" value="P:DNA recombination"/>
    <property type="evidence" value="ECO:0007669"/>
    <property type="project" value="UniProtKB-KW"/>
</dbReference>
<organism evidence="2 3">
    <name type="scientific">Streblomastix strix</name>
    <dbReference type="NCBI Taxonomy" id="222440"/>
    <lineage>
        <taxon>Eukaryota</taxon>
        <taxon>Metamonada</taxon>
        <taxon>Preaxostyla</taxon>
        <taxon>Oxymonadida</taxon>
        <taxon>Streblomastigidae</taxon>
        <taxon>Streblomastix</taxon>
    </lineage>
</organism>
<dbReference type="Proteomes" id="UP000324800">
    <property type="component" value="Unassembled WGS sequence"/>
</dbReference>
<dbReference type="GO" id="GO:0015074">
    <property type="term" value="P:DNA integration"/>
    <property type="evidence" value="ECO:0007669"/>
    <property type="project" value="InterPro"/>
</dbReference>
<dbReference type="Gene3D" id="1.10.443.10">
    <property type="entry name" value="Intergrase catalytic core"/>
    <property type="match status" value="1"/>
</dbReference>
<dbReference type="AlphaFoldDB" id="A0A5J4VUJ6"/>
<evidence type="ECO:0000313" key="2">
    <source>
        <dbReference type="EMBL" id="KAA6386374.1"/>
    </source>
</evidence>
<accession>A0A5J4VUJ6</accession>
<dbReference type="InterPro" id="IPR011010">
    <property type="entry name" value="DNA_brk_join_enz"/>
</dbReference>
<reference evidence="2 3" key="1">
    <citation type="submission" date="2019-03" db="EMBL/GenBank/DDBJ databases">
        <title>Single cell metagenomics reveals metabolic interactions within the superorganism composed of flagellate Streblomastix strix and complex community of Bacteroidetes bacteria on its surface.</title>
        <authorList>
            <person name="Treitli S.C."/>
            <person name="Kolisko M."/>
            <person name="Husnik F."/>
            <person name="Keeling P."/>
            <person name="Hampl V."/>
        </authorList>
    </citation>
    <scope>NUCLEOTIDE SEQUENCE [LARGE SCALE GENOMIC DNA]</scope>
    <source>
        <strain evidence="2">ST1C</strain>
    </source>
</reference>
<sequence length="206" mass="23789">MLRSTKQGLSAILELLGGPPVSKSQLLTSFTKKLASNNVVKDKFRTIWKVKHHLDFEINQQNQITKKDIRAHAAALLQLCTTLHGADIAALNRSSIFINTKEMLLIAPKRKKRNCFIERTISRLIDKNICPDEAMEAQLNQIAQTPGDDLWFTLKEKRENKQQLRDVIRRRLRQAGVPRQSMFPPSLHTFFRTNRARLARNFYSKI</sequence>
<evidence type="ECO:0008006" key="4">
    <source>
        <dbReference type="Google" id="ProtNLM"/>
    </source>
</evidence>
<gene>
    <name evidence="2" type="ORF">EZS28_018098</name>
</gene>